<feature type="coiled-coil region" evidence="4">
    <location>
        <begin position="153"/>
        <end position="183"/>
    </location>
</feature>
<dbReference type="EMBL" id="CP011801">
    <property type="protein sequence ID" value="ALA58307.1"/>
    <property type="molecule type" value="Genomic_DNA"/>
</dbReference>
<evidence type="ECO:0000256" key="1">
    <source>
        <dbReference type="ARBA" id="ARBA00010923"/>
    </source>
</evidence>
<evidence type="ECO:0000256" key="2">
    <source>
        <dbReference type="ARBA" id="ARBA00022747"/>
    </source>
</evidence>
<dbReference type="Proteomes" id="UP000069205">
    <property type="component" value="Chromosome"/>
</dbReference>
<dbReference type="SUPFAM" id="SSF116734">
    <property type="entry name" value="DNA methylase specificity domain"/>
    <property type="match status" value="2"/>
</dbReference>
<dbReference type="Gene3D" id="3.90.220.20">
    <property type="entry name" value="DNA methylase specificity domains"/>
    <property type="match status" value="2"/>
</dbReference>
<dbReference type="PANTHER" id="PTHR43140:SF1">
    <property type="entry name" value="TYPE I RESTRICTION ENZYME ECOKI SPECIFICITY SUBUNIT"/>
    <property type="match status" value="1"/>
</dbReference>
<evidence type="ECO:0000259" key="5">
    <source>
        <dbReference type="Pfam" id="PF01420"/>
    </source>
</evidence>
<dbReference type="InterPro" id="IPR044946">
    <property type="entry name" value="Restrct_endonuc_typeI_TRD_sf"/>
</dbReference>
<keyword evidence="3" id="KW-0238">DNA-binding</keyword>
<dbReference type="InterPro" id="IPR051212">
    <property type="entry name" value="Type-I_RE_S_subunit"/>
</dbReference>
<keyword evidence="2" id="KW-0680">Restriction system</keyword>
<evidence type="ECO:0000313" key="7">
    <source>
        <dbReference type="Proteomes" id="UP000069205"/>
    </source>
</evidence>
<gene>
    <name evidence="6" type="ORF">NITMOv2_1887</name>
</gene>
<dbReference type="KEGG" id="nmv:NITMOv2_1887"/>
<dbReference type="GO" id="GO:0009307">
    <property type="term" value="P:DNA restriction-modification system"/>
    <property type="evidence" value="ECO:0007669"/>
    <property type="project" value="UniProtKB-KW"/>
</dbReference>
<dbReference type="REBASE" id="124583">
    <property type="entry name" value="S.NmoM1ORF1889P"/>
</dbReference>
<evidence type="ECO:0000256" key="4">
    <source>
        <dbReference type="SAM" id="Coils"/>
    </source>
</evidence>
<dbReference type="Pfam" id="PF01420">
    <property type="entry name" value="Methylase_S"/>
    <property type="match status" value="1"/>
</dbReference>
<comment type="similarity">
    <text evidence="1">Belongs to the type-I restriction system S methylase family.</text>
</comment>
<accession>A0A0K2GCI1</accession>
<dbReference type="PANTHER" id="PTHR43140">
    <property type="entry name" value="TYPE-1 RESTRICTION ENZYME ECOKI SPECIFICITY PROTEIN"/>
    <property type="match status" value="1"/>
</dbReference>
<proteinExistence type="inferred from homology"/>
<reference evidence="6 7" key="1">
    <citation type="journal article" date="2015" name="Proc. Natl. Acad. Sci. U.S.A.">
        <title>Expanded metabolic versatility of ubiquitous nitrite-oxidizing bacteria from the genus Nitrospira.</title>
        <authorList>
            <person name="Koch H."/>
            <person name="Lucker S."/>
            <person name="Albertsen M."/>
            <person name="Kitzinger K."/>
            <person name="Herbold C."/>
            <person name="Spieck E."/>
            <person name="Nielsen P.H."/>
            <person name="Wagner M."/>
            <person name="Daims H."/>
        </authorList>
    </citation>
    <scope>NUCLEOTIDE SEQUENCE [LARGE SCALE GENOMIC DNA]</scope>
    <source>
        <strain evidence="6 7">NSP M-1</strain>
    </source>
</reference>
<organism evidence="6 7">
    <name type="scientific">Nitrospira moscoviensis</name>
    <dbReference type="NCBI Taxonomy" id="42253"/>
    <lineage>
        <taxon>Bacteria</taxon>
        <taxon>Pseudomonadati</taxon>
        <taxon>Nitrospirota</taxon>
        <taxon>Nitrospiria</taxon>
        <taxon>Nitrospirales</taxon>
        <taxon>Nitrospiraceae</taxon>
        <taxon>Nitrospira</taxon>
    </lineage>
</organism>
<evidence type="ECO:0000256" key="3">
    <source>
        <dbReference type="ARBA" id="ARBA00023125"/>
    </source>
</evidence>
<dbReference type="PATRIC" id="fig|42253.5.peg.1858"/>
<evidence type="ECO:0000313" key="6">
    <source>
        <dbReference type="EMBL" id="ALA58307.1"/>
    </source>
</evidence>
<protein>
    <recommendedName>
        <fullName evidence="5">Type I restriction modification DNA specificity domain-containing protein</fullName>
    </recommendedName>
</protein>
<keyword evidence="7" id="KW-1185">Reference proteome</keyword>
<sequence length="450" mass="50151">MTKTLEDIFEPAIPIVPAGWDVLPFEQAADVVSDKGKRIKQGSYLPAGAIPIIDQGQEPIGGYTNDQDLAYEGGLPVILFGDHTRSVKYVDRRFAVGAEGVKILRPNDAYVPKFFYYLLRSLQIPSRGYSRHFQFLRKFHFPLAPYNQQTAIVAEIEKQFSRLDEAVASLKRTKASLKRYKAAVLKAAVEGKLTEGWRKQHPDVESASKLLERIQAERRTKWNGRAKYQEPEKPDASRLATLPEGWVWTNIDQLAEVGTGATPKRGKATYYSGGHIPWVTSSALNKEHVDKADEFVTDTALRETNLSLYPPGTLLLAMYGEGRTRGKCSVLRIHATTNQAIAAIQCAGEIRDYLKLAIWNQYEDLRRTASGGVQPNLNLSLVRAITIPVPPLSEQVHIVAEVERRLSVIDELEGTVEANLTRAERLKQSVLANAFSGKTGSSNLVREIKE</sequence>
<dbReference type="InterPro" id="IPR000055">
    <property type="entry name" value="Restrct_endonuc_typeI_TRD"/>
</dbReference>
<dbReference type="STRING" id="42253.NITMOv2_1887"/>
<dbReference type="AlphaFoldDB" id="A0A0K2GCI1"/>
<keyword evidence="4" id="KW-0175">Coiled coil</keyword>
<dbReference type="OrthoDB" id="5363772at2"/>
<dbReference type="RefSeq" id="WP_053379494.1">
    <property type="nucleotide sequence ID" value="NZ_CP011801.1"/>
</dbReference>
<dbReference type="GO" id="GO:0003677">
    <property type="term" value="F:DNA binding"/>
    <property type="evidence" value="ECO:0007669"/>
    <property type="project" value="UniProtKB-KW"/>
</dbReference>
<name>A0A0K2GCI1_NITMO</name>
<dbReference type="Gene3D" id="1.10.287.1120">
    <property type="entry name" value="Bipartite methylase S protein"/>
    <property type="match status" value="1"/>
</dbReference>
<feature type="domain" description="Type I restriction modification DNA specificity" evidence="5">
    <location>
        <begin position="243"/>
        <end position="407"/>
    </location>
</feature>